<feature type="region of interest" description="Disordered" evidence="1">
    <location>
        <begin position="69"/>
        <end position="88"/>
    </location>
</feature>
<evidence type="ECO:0000256" key="1">
    <source>
        <dbReference type="SAM" id="MobiDB-lite"/>
    </source>
</evidence>
<reference evidence="2 3" key="1">
    <citation type="submission" date="2023-09" db="EMBL/GenBank/DDBJ databases">
        <title>Nesidiocoris tenuis whole genome shotgun sequence.</title>
        <authorList>
            <person name="Shibata T."/>
            <person name="Shimoda M."/>
            <person name="Kobayashi T."/>
            <person name="Uehara T."/>
        </authorList>
    </citation>
    <scope>NUCLEOTIDE SEQUENCE [LARGE SCALE GENOMIC DNA]</scope>
    <source>
        <strain evidence="2 3">Japan</strain>
    </source>
</reference>
<evidence type="ECO:0000313" key="3">
    <source>
        <dbReference type="Proteomes" id="UP001307889"/>
    </source>
</evidence>
<organism evidence="2 3">
    <name type="scientific">Nesidiocoris tenuis</name>
    <dbReference type="NCBI Taxonomy" id="355587"/>
    <lineage>
        <taxon>Eukaryota</taxon>
        <taxon>Metazoa</taxon>
        <taxon>Ecdysozoa</taxon>
        <taxon>Arthropoda</taxon>
        <taxon>Hexapoda</taxon>
        <taxon>Insecta</taxon>
        <taxon>Pterygota</taxon>
        <taxon>Neoptera</taxon>
        <taxon>Paraneoptera</taxon>
        <taxon>Hemiptera</taxon>
        <taxon>Heteroptera</taxon>
        <taxon>Panheteroptera</taxon>
        <taxon>Cimicomorpha</taxon>
        <taxon>Miridae</taxon>
        <taxon>Dicyphina</taxon>
        <taxon>Nesidiocoris</taxon>
    </lineage>
</organism>
<name>A0ABN7AGI9_9HEMI</name>
<dbReference type="Proteomes" id="UP001307889">
    <property type="component" value="Chromosome 2"/>
</dbReference>
<gene>
    <name evidence="2" type="ORF">NTJ_03122</name>
</gene>
<accession>A0ABN7AGI9</accession>
<dbReference type="EMBL" id="AP028910">
    <property type="protein sequence ID" value="BES90314.1"/>
    <property type="molecule type" value="Genomic_DNA"/>
</dbReference>
<keyword evidence="3" id="KW-1185">Reference proteome</keyword>
<sequence>MVILACNATEEGWGLMERRRLRLKGLTWKKKDREKGEAEGLVCTARSEDDVSCTIRNFSALPNPGDTSTVYLPHHGANKHSKVGSPPQHATNVVQFSWGMQKAIDVGMCCPC</sequence>
<protein>
    <submittedName>
        <fullName evidence="2">Uncharacterized protein</fullName>
    </submittedName>
</protein>
<evidence type="ECO:0000313" key="2">
    <source>
        <dbReference type="EMBL" id="BES90314.1"/>
    </source>
</evidence>
<proteinExistence type="predicted"/>